<comment type="subcellular location">
    <subcellularLocation>
        <location evidence="1">Membrane</location>
        <topology evidence="1">Multi-pass membrane protein</topology>
    </subcellularLocation>
</comment>
<dbReference type="InterPro" id="IPR007267">
    <property type="entry name" value="GtrA_DPMS_TM"/>
</dbReference>
<feature type="transmembrane region" description="Helical" evidence="6">
    <location>
        <begin position="76"/>
        <end position="101"/>
    </location>
</feature>
<evidence type="ECO:0000313" key="9">
    <source>
        <dbReference type="Proteomes" id="UP001527882"/>
    </source>
</evidence>
<dbReference type="InterPro" id="IPR051401">
    <property type="entry name" value="GtrA_CellWall_Glycosyl"/>
</dbReference>
<dbReference type="RefSeq" id="WP_269882754.1">
    <property type="nucleotide sequence ID" value="NZ_JAQAGZ010000011.1"/>
</dbReference>
<comment type="caution">
    <text evidence="8">The sequence shown here is derived from an EMBL/GenBank/DDBJ whole genome shotgun (WGS) entry which is preliminary data.</text>
</comment>
<dbReference type="PANTHER" id="PTHR38459">
    <property type="entry name" value="PROPHAGE BACTOPRENOL-LINKED GLUCOSE TRANSLOCASE HOMOLOG"/>
    <property type="match status" value="1"/>
</dbReference>
<evidence type="ECO:0000256" key="2">
    <source>
        <dbReference type="ARBA" id="ARBA00009399"/>
    </source>
</evidence>
<organism evidence="8 9">
    <name type="scientific">Paenibacillus gyeongsangnamensis</name>
    <dbReference type="NCBI Taxonomy" id="3388067"/>
    <lineage>
        <taxon>Bacteria</taxon>
        <taxon>Bacillati</taxon>
        <taxon>Bacillota</taxon>
        <taxon>Bacilli</taxon>
        <taxon>Bacillales</taxon>
        <taxon>Paenibacillaceae</taxon>
        <taxon>Paenibacillus</taxon>
    </lineage>
</organism>
<keyword evidence="3 6" id="KW-0812">Transmembrane</keyword>
<evidence type="ECO:0000256" key="3">
    <source>
        <dbReference type="ARBA" id="ARBA00022692"/>
    </source>
</evidence>
<sequence>MSALLRHSFIRFLIVGLLNTLVGLGISFFSFNLLQFNYWASTFLGNTTGAVVSYVLNKKFTFRSQISIRSSWWRFVLVILSCYGVSYGASIGLAQACIRYFPQVPAGWLHNGAIFMGNVLYTISNYLGHKHFTFRSSISKKAGNPMNGEAGVTERSTM</sequence>
<feature type="transmembrane region" description="Helical" evidence="6">
    <location>
        <begin position="12"/>
        <end position="31"/>
    </location>
</feature>
<name>A0ABT4QBF7_9BACL</name>
<evidence type="ECO:0000313" key="8">
    <source>
        <dbReference type="EMBL" id="MCZ8514227.1"/>
    </source>
</evidence>
<dbReference type="Pfam" id="PF04138">
    <property type="entry name" value="GtrA_DPMS_TM"/>
    <property type="match status" value="1"/>
</dbReference>
<keyword evidence="4 6" id="KW-1133">Transmembrane helix</keyword>
<evidence type="ECO:0000256" key="6">
    <source>
        <dbReference type="SAM" id="Phobius"/>
    </source>
</evidence>
<reference evidence="8 9" key="1">
    <citation type="submission" date="2022-12" db="EMBL/GenBank/DDBJ databases">
        <title>Draft genome sequence of Paenibacillus sp. dW9.</title>
        <authorList>
            <person name="Choi E.-W."/>
            <person name="Kim D.-U."/>
        </authorList>
    </citation>
    <scope>NUCLEOTIDE SEQUENCE [LARGE SCALE GENOMIC DNA]</scope>
    <source>
        <strain evidence="9">dW9</strain>
    </source>
</reference>
<feature type="domain" description="GtrA/DPMS transmembrane" evidence="7">
    <location>
        <begin position="11"/>
        <end position="134"/>
    </location>
</feature>
<feature type="transmembrane region" description="Helical" evidence="6">
    <location>
        <begin position="107"/>
        <end position="127"/>
    </location>
</feature>
<evidence type="ECO:0000256" key="4">
    <source>
        <dbReference type="ARBA" id="ARBA00022989"/>
    </source>
</evidence>
<dbReference type="Proteomes" id="UP001527882">
    <property type="component" value="Unassembled WGS sequence"/>
</dbReference>
<proteinExistence type="inferred from homology"/>
<evidence type="ECO:0000256" key="5">
    <source>
        <dbReference type="ARBA" id="ARBA00023136"/>
    </source>
</evidence>
<feature type="transmembrane region" description="Helical" evidence="6">
    <location>
        <begin position="37"/>
        <end position="56"/>
    </location>
</feature>
<accession>A0ABT4QBF7</accession>
<evidence type="ECO:0000259" key="7">
    <source>
        <dbReference type="Pfam" id="PF04138"/>
    </source>
</evidence>
<keyword evidence="5 6" id="KW-0472">Membrane</keyword>
<protein>
    <submittedName>
        <fullName evidence="8">GtrA family protein</fullName>
    </submittedName>
</protein>
<evidence type="ECO:0000256" key="1">
    <source>
        <dbReference type="ARBA" id="ARBA00004141"/>
    </source>
</evidence>
<comment type="similarity">
    <text evidence="2">Belongs to the GtrA family.</text>
</comment>
<gene>
    <name evidence="8" type="ORF">O9H85_17685</name>
</gene>
<dbReference type="EMBL" id="JAQAGZ010000011">
    <property type="protein sequence ID" value="MCZ8514227.1"/>
    <property type="molecule type" value="Genomic_DNA"/>
</dbReference>
<dbReference type="PANTHER" id="PTHR38459:SF1">
    <property type="entry name" value="PROPHAGE BACTOPRENOL-LINKED GLUCOSE TRANSLOCASE HOMOLOG"/>
    <property type="match status" value="1"/>
</dbReference>
<keyword evidence="9" id="KW-1185">Reference proteome</keyword>